<dbReference type="InterPro" id="IPR050898">
    <property type="entry name" value="Plant_acyltransferase"/>
</dbReference>
<dbReference type="PANTHER" id="PTHR31147:SF25">
    <property type="entry name" value="HXXXD-TYPE ACYL-TRANSFERASE FAMILY PROTEIN"/>
    <property type="match status" value="1"/>
</dbReference>
<dbReference type="EMBL" id="JAYWIO010000003">
    <property type="protein sequence ID" value="KAK7273275.1"/>
    <property type="molecule type" value="Genomic_DNA"/>
</dbReference>
<dbReference type="Pfam" id="PF02458">
    <property type="entry name" value="Transferase"/>
    <property type="match status" value="1"/>
</dbReference>
<reference evidence="2 3" key="1">
    <citation type="submission" date="2024-01" db="EMBL/GenBank/DDBJ databases">
        <title>The genomes of 5 underutilized Papilionoideae crops provide insights into root nodulation and disease resistanc.</title>
        <authorList>
            <person name="Yuan L."/>
        </authorList>
    </citation>
    <scope>NUCLEOTIDE SEQUENCE [LARGE SCALE GENOMIC DNA]</scope>
    <source>
        <strain evidence="2">ZHUSHIDOU_FW_LH</strain>
        <tissue evidence="2">Leaf</tissue>
    </source>
</reference>
<gene>
    <name evidence="2" type="ORF">RIF29_14324</name>
</gene>
<dbReference type="Gene3D" id="3.30.559.10">
    <property type="entry name" value="Chloramphenicol acetyltransferase-like domain"/>
    <property type="match status" value="2"/>
</dbReference>
<evidence type="ECO:0000256" key="1">
    <source>
        <dbReference type="ARBA" id="ARBA00009861"/>
    </source>
</evidence>
<protein>
    <submittedName>
        <fullName evidence="2">Uncharacterized protein</fullName>
    </submittedName>
</protein>
<dbReference type="AlphaFoldDB" id="A0AAN9FD80"/>
<comment type="caution">
    <text evidence="2">The sequence shown here is derived from an EMBL/GenBank/DDBJ whole genome shotgun (WGS) entry which is preliminary data.</text>
</comment>
<dbReference type="InterPro" id="IPR023213">
    <property type="entry name" value="CAT-like_dom_sf"/>
</dbReference>
<proteinExistence type="inferred from homology"/>
<name>A0AAN9FD80_CROPI</name>
<dbReference type="Proteomes" id="UP001372338">
    <property type="component" value="Unassembled WGS sequence"/>
</dbReference>
<accession>A0AAN9FD80</accession>
<evidence type="ECO:0000313" key="2">
    <source>
        <dbReference type="EMBL" id="KAK7273275.1"/>
    </source>
</evidence>
<evidence type="ECO:0000313" key="3">
    <source>
        <dbReference type="Proteomes" id="UP001372338"/>
    </source>
</evidence>
<dbReference type="PANTHER" id="PTHR31147">
    <property type="entry name" value="ACYL TRANSFERASE 4"/>
    <property type="match status" value="1"/>
</dbReference>
<organism evidence="2 3">
    <name type="scientific">Crotalaria pallida</name>
    <name type="common">Smooth rattlebox</name>
    <name type="synonym">Crotalaria striata</name>
    <dbReference type="NCBI Taxonomy" id="3830"/>
    <lineage>
        <taxon>Eukaryota</taxon>
        <taxon>Viridiplantae</taxon>
        <taxon>Streptophyta</taxon>
        <taxon>Embryophyta</taxon>
        <taxon>Tracheophyta</taxon>
        <taxon>Spermatophyta</taxon>
        <taxon>Magnoliopsida</taxon>
        <taxon>eudicotyledons</taxon>
        <taxon>Gunneridae</taxon>
        <taxon>Pentapetalae</taxon>
        <taxon>rosids</taxon>
        <taxon>fabids</taxon>
        <taxon>Fabales</taxon>
        <taxon>Fabaceae</taxon>
        <taxon>Papilionoideae</taxon>
        <taxon>50 kb inversion clade</taxon>
        <taxon>genistoids sensu lato</taxon>
        <taxon>core genistoids</taxon>
        <taxon>Crotalarieae</taxon>
        <taxon>Crotalaria</taxon>
    </lineage>
</organism>
<comment type="similarity">
    <text evidence="1">Belongs to the plant acyltransferase family.</text>
</comment>
<keyword evidence="3" id="KW-1185">Reference proteome</keyword>
<sequence length="425" mass="47837">MYDDFHYSSLQSFSVMTCMMISTTLRRLLCRCNLLWVDTDLSEPIGVDQGRLVKHNDENFQIHFNAVDCGVPFLEADADCLLSSLHYLDGNNVEVAKHLVYDLPLEDKKGHHYPLVVKVTKFICGGFTIGLSISHRLCDGYGGSQFYEAIIELARGNNEPSVKPVWERERLIGSTTKLPFQDLKDVVSVAVSPFGLSTTLVHECFQVDLESIRRLKMRLMKESGNESMEEKSFTTFETLGAYIWRSRARALQLKNEGKTILSIAIGMRGRLDPPLPDGYYGNATLDAHVALTVKELNERPLLEVMKVIRHKKKAALTADSIKNTIDTICPSLEYFENFGPAFTSLIDWRPFGLKEKMDFGGRKLVNMTPVPCSESMSECIITPPSKLEPSMKGRVGIFLSLPAAAMIKFKQEIQNLEIIKPFGRL</sequence>